<gene>
    <name evidence="3" type="ORF">RF668_10370</name>
</gene>
<dbReference type="Proteomes" id="UP001254658">
    <property type="component" value="Chromosome"/>
</dbReference>
<evidence type="ECO:0000256" key="1">
    <source>
        <dbReference type="ARBA" id="ARBA00022729"/>
    </source>
</evidence>
<feature type="region of interest" description="Disordered" evidence="2">
    <location>
        <begin position="1"/>
        <end position="23"/>
    </location>
</feature>
<dbReference type="EMBL" id="CP133787">
    <property type="protein sequence ID" value="WMX70292.1"/>
    <property type="molecule type" value="Genomic_DNA"/>
</dbReference>
<evidence type="ECO:0000256" key="2">
    <source>
        <dbReference type="SAM" id="MobiDB-lite"/>
    </source>
</evidence>
<evidence type="ECO:0000313" key="4">
    <source>
        <dbReference type="Proteomes" id="UP001254658"/>
    </source>
</evidence>
<protein>
    <submittedName>
        <fullName evidence="3">KxYKxGKxW signal peptide domain-containing protein</fullName>
    </submittedName>
</protein>
<reference evidence="3" key="1">
    <citation type="journal article" date="2022" name="Microbiol. Spectr.">
        <title>Optimizing Conditions in the Acid Tolerance Test for Potential Probiotics Using Response Surface Methodology.</title>
        <authorList>
            <person name="Ko H.I."/>
            <person name="Jeong C.H."/>
            <person name="Hong S.W."/>
            <person name="Eun J.B."/>
            <person name="Kim T.W."/>
        </authorList>
    </citation>
    <scope>NUCLEOTIDE SEQUENCE</scope>
    <source>
        <strain evidence="3">KCKM 0438</strain>
    </source>
</reference>
<feature type="compositionally biased region" description="Basic and acidic residues" evidence="2">
    <location>
        <begin position="1"/>
        <end position="16"/>
    </location>
</feature>
<dbReference type="AlphaFoldDB" id="A0AAX4A616"/>
<accession>A0AAX4A616</accession>
<proteinExistence type="predicted"/>
<name>A0AAX4A616_LACLC</name>
<dbReference type="NCBIfam" id="TIGR03715">
    <property type="entry name" value="KxYKxGKxW"/>
    <property type="match status" value="1"/>
</dbReference>
<organism evidence="3 4">
    <name type="scientific">Lactococcus lactis subsp. cremoris</name>
    <name type="common">Streptococcus cremoris</name>
    <dbReference type="NCBI Taxonomy" id="1359"/>
    <lineage>
        <taxon>Bacteria</taxon>
        <taxon>Bacillati</taxon>
        <taxon>Bacillota</taxon>
        <taxon>Bacilli</taxon>
        <taxon>Lactobacillales</taxon>
        <taxon>Streptococcaceae</taxon>
        <taxon>Lactococcus</taxon>
    </lineage>
</organism>
<dbReference type="InterPro" id="IPR022263">
    <property type="entry name" value="KxYKxGKxW"/>
</dbReference>
<evidence type="ECO:0000313" key="3">
    <source>
        <dbReference type="EMBL" id="WMX70292.1"/>
    </source>
</evidence>
<dbReference type="RefSeq" id="WP_052206557.1">
    <property type="nucleotide sequence ID" value="NZ_CP070856.1"/>
</dbReference>
<sequence length="78" mass="8315">MEDNFSKGKKIIDSRKNHTQNKNFRTWKSKKAWLYSSSALALLLAGGGGLATSVTVKADEVAQVSTTSTTSATPPATN</sequence>
<keyword evidence="1" id="KW-0732">Signal</keyword>
<reference evidence="3" key="2">
    <citation type="submission" date="2023-09" db="EMBL/GenBank/DDBJ databases">
        <authorList>
            <person name="Kim T.W."/>
        </authorList>
    </citation>
    <scope>NUCLEOTIDE SEQUENCE</scope>
    <source>
        <strain evidence="3">KCKM 0438</strain>
    </source>
</reference>